<name>A0A917GP91_9GAMM</name>
<evidence type="ECO:0000313" key="3">
    <source>
        <dbReference type="Proteomes" id="UP000627715"/>
    </source>
</evidence>
<reference evidence="2" key="2">
    <citation type="submission" date="2020-09" db="EMBL/GenBank/DDBJ databases">
        <authorList>
            <person name="Sun Q."/>
            <person name="Zhou Y."/>
        </authorList>
    </citation>
    <scope>NUCLEOTIDE SEQUENCE</scope>
    <source>
        <strain evidence="2">CGMCC 1.15425</strain>
    </source>
</reference>
<comment type="similarity">
    <text evidence="1">Belongs to the PhzF family.</text>
</comment>
<dbReference type="AlphaFoldDB" id="A0A917GP91"/>
<evidence type="ECO:0008006" key="4">
    <source>
        <dbReference type="Google" id="ProtNLM"/>
    </source>
</evidence>
<organism evidence="2 3">
    <name type="scientific">Pseudohongiella nitratireducens</name>
    <dbReference type="NCBI Taxonomy" id="1768907"/>
    <lineage>
        <taxon>Bacteria</taxon>
        <taxon>Pseudomonadati</taxon>
        <taxon>Pseudomonadota</taxon>
        <taxon>Gammaproteobacteria</taxon>
        <taxon>Pseudomonadales</taxon>
        <taxon>Pseudohongiellaceae</taxon>
        <taxon>Pseudohongiella</taxon>
    </lineage>
</organism>
<dbReference type="GO" id="GO:0016853">
    <property type="term" value="F:isomerase activity"/>
    <property type="evidence" value="ECO:0007669"/>
    <property type="project" value="TreeGrafter"/>
</dbReference>
<dbReference type="Gene3D" id="3.10.310.10">
    <property type="entry name" value="Diaminopimelate Epimerase, Chain A, domain 1"/>
    <property type="match status" value="1"/>
</dbReference>
<gene>
    <name evidence="2" type="ORF">GCM10011403_08100</name>
</gene>
<dbReference type="EMBL" id="BMIY01000003">
    <property type="protein sequence ID" value="GGG53325.1"/>
    <property type="molecule type" value="Genomic_DNA"/>
</dbReference>
<dbReference type="InterPro" id="IPR003719">
    <property type="entry name" value="Phenazine_PhzF-like"/>
</dbReference>
<proteinExistence type="inferred from homology"/>
<dbReference type="PANTHER" id="PTHR13774:SF32">
    <property type="entry name" value="ANTISENSE-ENHANCING SEQUENCE 1"/>
    <property type="match status" value="1"/>
</dbReference>
<protein>
    <recommendedName>
        <fullName evidence="4">Phenazine biosynthesis protein PhzF like protein</fullName>
    </recommendedName>
</protein>
<dbReference type="Pfam" id="PF02567">
    <property type="entry name" value="PhzC-PhzF"/>
    <property type="match status" value="1"/>
</dbReference>
<evidence type="ECO:0000313" key="2">
    <source>
        <dbReference type="EMBL" id="GGG53325.1"/>
    </source>
</evidence>
<sequence length="144" mass="15616">MVNKIANAFGLPLSDIVRHQWVDNGPGWCAIMLRSAQQVLSLKPDWAALSPLNLGVVGLHDSSHEADIEVRAFVGEGGYEDPVTGSLNASLAQWLMEENVVKSTYLSAQGTMLQRAGRIHLHKSSDTVWVAGEVVKVIDGEINL</sequence>
<comment type="caution">
    <text evidence="2">The sequence shown here is derived from an EMBL/GenBank/DDBJ whole genome shotgun (WGS) entry which is preliminary data.</text>
</comment>
<keyword evidence="3" id="KW-1185">Reference proteome</keyword>
<accession>A0A917GP91</accession>
<dbReference type="Proteomes" id="UP000627715">
    <property type="component" value="Unassembled WGS sequence"/>
</dbReference>
<dbReference type="GO" id="GO:0005737">
    <property type="term" value="C:cytoplasm"/>
    <property type="evidence" value="ECO:0007669"/>
    <property type="project" value="TreeGrafter"/>
</dbReference>
<dbReference type="SUPFAM" id="SSF54506">
    <property type="entry name" value="Diaminopimelate epimerase-like"/>
    <property type="match status" value="1"/>
</dbReference>
<dbReference type="PANTHER" id="PTHR13774">
    <property type="entry name" value="PHENAZINE BIOSYNTHESIS PROTEIN"/>
    <property type="match status" value="1"/>
</dbReference>
<evidence type="ECO:0000256" key="1">
    <source>
        <dbReference type="ARBA" id="ARBA00008270"/>
    </source>
</evidence>
<reference evidence="2" key="1">
    <citation type="journal article" date="2014" name="Int. J. Syst. Evol. Microbiol.">
        <title>Complete genome sequence of Corynebacterium casei LMG S-19264T (=DSM 44701T), isolated from a smear-ripened cheese.</title>
        <authorList>
            <consortium name="US DOE Joint Genome Institute (JGI-PGF)"/>
            <person name="Walter F."/>
            <person name="Albersmeier A."/>
            <person name="Kalinowski J."/>
            <person name="Ruckert C."/>
        </authorList>
    </citation>
    <scope>NUCLEOTIDE SEQUENCE</scope>
    <source>
        <strain evidence="2">CGMCC 1.15425</strain>
    </source>
</reference>